<protein>
    <submittedName>
        <fullName evidence="1">Uncharacterized protein</fullName>
    </submittedName>
</protein>
<comment type="caution">
    <text evidence="1">The sequence shown here is derived from an EMBL/GenBank/DDBJ whole genome shotgun (WGS) entry which is preliminary data.</text>
</comment>
<dbReference type="EMBL" id="JARKIB010000095">
    <property type="protein sequence ID" value="KAJ7742266.1"/>
    <property type="molecule type" value="Genomic_DNA"/>
</dbReference>
<organism evidence="1 2">
    <name type="scientific">Mycena metata</name>
    <dbReference type="NCBI Taxonomy" id="1033252"/>
    <lineage>
        <taxon>Eukaryota</taxon>
        <taxon>Fungi</taxon>
        <taxon>Dikarya</taxon>
        <taxon>Basidiomycota</taxon>
        <taxon>Agaricomycotina</taxon>
        <taxon>Agaricomycetes</taxon>
        <taxon>Agaricomycetidae</taxon>
        <taxon>Agaricales</taxon>
        <taxon>Marasmiineae</taxon>
        <taxon>Mycenaceae</taxon>
        <taxon>Mycena</taxon>
    </lineage>
</organism>
<dbReference type="AlphaFoldDB" id="A0AAD7N201"/>
<evidence type="ECO:0000313" key="1">
    <source>
        <dbReference type="EMBL" id="KAJ7742266.1"/>
    </source>
</evidence>
<dbReference type="Proteomes" id="UP001215598">
    <property type="component" value="Unassembled WGS sequence"/>
</dbReference>
<name>A0AAD7N201_9AGAR</name>
<gene>
    <name evidence="1" type="ORF">B0H16DRAFT_1563642</name>
</gene>
<keyword evidence="2" id="KW-1185">Reference proteome</keyword>
<evidence type="ECO:0000313" key="2">
    <source>
        <dbReference type="Proteomes" id="UP001215598"/>
    </source>
</evidence>
<proteinExistence type="predicted"/>
<accession>A0AAD7N201</accession>
<sequence length="159" mass="18107">MPQMTGNVAEQLLGPELFWRNSYTWLKQSDYLLRLRYSPGWTPSWTNDATKNAGRIREIPLPPAPQIINATRVAGGAYAILKRSERSDAALSQEVYMFREFSPEPLASDVHNSLYPRTRGFCVFQMEFTKNHPFLTIGEVLGFFTAAFEGLKLAHNHNI</sequence>
<reference evidence="1" key="1">
    <citation type="submission" date="2023-03" db="EMBL/GenBank/DDBJ databases">
        <title>Massive genome expansion in bonnet fungi (Mycena s.s.) driven by repeated elements and novel gene families across ecological guilds.</title>
        <authorList>
            <consortium name="Lawrence Berkeley National Laboratory"/>
            <person name="Harder C.B."/>
            <person name="Miyauchi S."/>
            <person name="Viragh M."/>
            <person name="Kuo A."/>
            <person name="Thoen E."/>
            <person name="Andreopoulos B."/>
            <person name="Lu D."/>
            <person name="Skrede I."/>
            <person name="Drula E."/>
            <person name="Henrissat B."/>
            <person name="Morin E."/>
            <person name="Kohler A."/>
            <person name="Barry K."/>
            <person name="LaButti K."/>
            <person name="Morin E."/>
            <person name="Salamov A."/>
            <person name="Lipzen A."/>
            <person name="Mereny Z."/>
            <person name="Hegedus B."/>
            <person name="Baldrian P."/>
            <person name="Stursova M."/>
            <person name="Weitz H."/>
            <person name="Taylor A."/>
            <person name="Grigoriev I.V."/>
            <person name="Nagy L.G."/>
            <person name="Martin F."/>
            <person name="Kauserud H."/>
        </authorList>
    </citation>
    <scope>NUCLEOTIDE SEQUENCE</scope>
    <source>
        <strain evidence="1">CBHHK182m</strain>
    </source>
</reference>